<dbReference type="Pfam" id="PF00512">
    <property type="entry name" value="HisKA"/>
    <property type="match status" value="1"/>
</dbReference>
<dbReference type="InterPro" id="IPR003661">
    <property type="entry name" value="HisK_dim/P_dom"/>
</dbReference>
<dbReference type="InterPro" id="IPR036097">
    <property type="entry name" value="HisK_dim/P_sf"/>
</dbReference>
<feature type="transmembrane region" description="Helical" evidence="7">
    <location>
        <begin position="21"/>
        <end position="48"/>
    </location>
</feature>
<dbReference type="FunFam" id="3.30.565.10:FF:000006">
    <property type="entry name" value="Sensor histidine kinase WalK"/>
    <property type="match status" value="1"/>
</dbReference>
<evidence type="ECO:0000256" key="1">
    <source>
        <dbReference type="ARBA" id="ARBA00000085"/>
    </source>
</evidence>
<keyword evidence="7" id="KW-0812">Transmembrane</keyword>
<dbReference type="Gene3D" id="1.10.287.130">
    <property type="match status" value="1"/>
</dbReference>
<dbReference type="Gene3D" id="3.30.565.10">
    <property type="entry name" value="Histidine kinase-like ATPase, C-terminal domain"/>
    <property type="match status" value="1"/>
</dbReference>
<keyword evidence="10" id="KW-1185">Reference proteome</keyword>
<feature type="transmembrane region" description="Helical" evidence="7">
    <location>
        <begin position="102"/>
        <end position="126"/>
    </location>
</feature>
<dbReference type="SUPFAM" id="SSF55874">
    <property type="entry name" value="ATPase domain of HSP90 chaperone/DNA topoisomerase II/histidine kinase"/>
    <property type="match status" value="1"/>
</dbReference>
<dbReference type="AlphaFoldDB" id="A0A401ZJ95"/>
<dbReference type="InterPro" id="IPR005467">
    <property type="entry name" value="His_kinase_dom"/>
</dbReference>
<keyword evidence="5" id="KW-0418">Kinase</keyword>
<feature type="transmembrane region" description="Helical" evidence="7">
    <location>
        <begin position="77"/>
        <end position="96"/>
    </location>
</feature>
<protein>
    <recommendedName>
        <fullName evidence="2">histidine kinase</fullName>
        <ecNumber evidence="2">2.7.13.3</ecNumber>
    </recommendedName>
</protein>
<evidence type="ECO:0000256" key="3">
    <source>
        <dbReference type="ARBA" id="ARBA00022553"/>
    </source>
</evidence>
<sequence length="396" mass="44553">MKYYARIGILLHQLRMIPLTWLNLSWGSQLLLVTFSYVVGISGLWLLFPPTHNGSSMFLPIVIACWLFRYRGLLTAMVLNGIAFQLTYIFLLRGLLPDQAFVVGGIVGFITSLGLGIIVCWLRAAVDQVRMARQRVQAAEQEQLRIHLQEQQIALAYEQQRKINALKDQFLLNVSHELRTPLTVLGGSLEILHDFGERLDPTTRAQYMKHAIESQEDLAALVDRVLDATEIISDIPGARPEAINVRHFLQDVLTQLKAPEIAAYTIHLQLPDQLMVWADPQFLRQVLHNLFSNIFKYVPTRTEIHIEGVQSKSSSFVNIHIRDEGPGIPADELSLIFEKFVRLKRDIGGPTRGTGLGLYICKQLMEAMGGRIWVESSGQPDQGSCFCLSLPAVTSD</sequence>
<comment type="caution">
    <text evidence="9">The sequence shown here is derived from an EMBL/GenBank/DDBJ whole genome shotgun (WGS) entry which is preliminary data.</text>
</comment>
<dbReference type="InterPro" id="IPR004358">
    <property type="entry name" value="Sig_transdc_His_kin-like_C"/>
</dbReference>
<dbReference type="EC" id="2.7.13.3" evidence="2"/>
<keyword evidence="4" id="KW-0808">Transferase</keyword>
<name>A0A401ZJ95_9CHLR</name>
<dbReference type="RefSeq" id="WP_126597798.1">
    <property type="nucleotide sequence ID" value="NZ_BIFQ01000001.1"/>
</dbReference>
<dbReference type="SMART" id="SM00387">
    <property type="entry name" value="HATPase_c"/>
    <property type="match status" value="1"/>
</dbReference>
<dbReference type="OrthoDB" id="151985at2"/>
<dbReference type="GO" id="GO:0000155">
    <property type="term" value="F:phosphorelay sensor kinase activity"/>
    <property type="evidence" value="ECO:0007669"/>
    <property type="project" value="InterPro"/>
</dbReference>
<feature type="transmembrane region" description="Helical" evidence="7">
    <location>
        <begin position="54"/>
        <end position="70"/>
    </location>
</feature>
<accession>A0A401ZJ95</accession>
<dbReference type="PRINTS" id="PR00344">
    <property type="entry name" value="BCTRLSENSOR"/>
</dbReference>
<dbReference type="CDD" id="cd00075">
    <property type="entry name" value="HATPase"/>
    <property type="match status" value="1"/>
</dbReference>
<evidence type="ECO:0000313" key="10">
    <source>
        <dbReference type="Proteomes" id="UP000287224"/>
    </source>
</evidence>
<dbReference type="InterPro" id="IPR003594">
    <property type="entry name" value="HATPase_dom"/>
</dbReference>
<evidence type="ECO:0000256" key="6">
    <source>
        <dbReference type="ARBA" id="ARBA00023012"/>
    </source>
</evidence>
<dbReference type="Proteomes" id="UP000287224">
    <property type="component" value="Unassembled WGS sequence"/>
</dbReference>
<evidence type="ECO:0000256" key="4">
    <source>
        <dbReference type="ARBA" id="ARBA00022679"/>
    </source>
</evidence>
<evidence type="ECO:0000259" key="8">
    <source>
        <dbReference type="PROSITE" id="PS50109"/>
    </source>
</evidence>
<organism evidence="9 10">
    <name type="scientific">Dictyobacter aurantiacus</name>
    <dbReference type="NCBI Taxonomy" id="1936993"/>
    <lineage>
        <taxon>Bacteria</taxon>
        <taxon>Bacillati</taxon>
        <taxon>Chloroflexota</taxon>
        <taxon>Ktedonobacteria</taxon>
        <taxon>Ktedonobacterales</taxon>
        <taxon>Dictyobacteraceae</taxon>
        <taxon>Dictyobacter</taxon>
    </lineage>
</organism>
<dbReference type="EMBL" id="BIFQ01000001">
    <property type="protein sequence ID" value="GCE06912.1"/>
    <property type="molecule type" value="Genomic_DNA"/>
</dbReference>
<comment type="catalytic activity">
    <reaction evidence="1">
        <text>ATP + protein L-histidine = ADP + protein N-phospho-L-histidine.</text>
        <dbReference type="EC" id="2.7.13.3"/>
    </reaction>
</comment>
<keyword evidence="7" id="KW-1133">Transmembrane helix</keyword>
<gene>
    <name evidence="9" type="ORF">KDAU_42410</name>
</gene>
<dbReference type="CDD" id="cd00082">
    <property type="entry name" value="HisKA"/>
    <property type="match status" value="1"/>
</dbReference>
<keyword evidence="3" id="KW-0597">Phosphoprotein</keyword>
<keyword evidence="6" id="KW-0902">Two-component regulatory system</keyword>
<proteinExistence type="predicted"/>
<dbReference type="InterPro" id="IPR050736">
    <property type="entry name" value="Sensor_HK_Regulatory"/>
</dbReference>
<dbReference type="InterPro" id="IPR036890">
    <property type="entry name" value="HATPase_C_sf"/>
</dbReference>
<dbReference type="Pfam" id="PF02518">
    <property type="entry name" value="HATPase_c"/>
    <property type="match status" value="1"/>
</dbReference>
<dbReference type="SMART" id="SM00388">
    <property type="entry name" value="HisKA"/>
    <property type="match status" value="1"/>
</dbReference>
<evidence type="ECO:0000313" key="9">
    <source>
        <dbReference type="EMBL" id="GCE06912.1"/>
    </source>
</evidence>
<dbReference type="PANTHER" id="PTHR43711:SF31">
    <property type="entry name" value="HISTIDINE KINASE"/>
    <property type="match status" value="1"/>
</dbReference>
<dbReference type="PANTHER" id="PTHR43711">
    <property type="entry name" value="TWO-COMPONENT HISTIDINE KINASE"/>
    <property type="match status" value="1"/>
</dbReference>
<evidence type="ECO:0000256" key="2">
    <source>
        <dbReference type="ARBA" id="ARBA00012438"/>
    </source>
</evidence>
<dbReference type="PROSITE" id="PS50109">
    <property type="entry name" value="HIS_KIN"/>
    <property type="match status" value="1"/>
</dbReference>
<evidence type="ECO:0000256" key="5">
    <source>
        <dbReference type="ARBA" id="ARBA00022777"/>
    </source>
</evidence>
<dbReference type="SUPFAM" id="SSF47384">
    <property type="entry name" value="Homodimeric domain of signal transducing histidine kinase"/>
    <property type="match status" value="1"/>
</dbReference>
<keyword evidence="7" id="KW-0472">Membrane</keyword>
<feature type="domain" description="Histidine kinase" evidence="8">
    <location>
        <begin position="173"/>
        <end position="394"/>
    </location>
</feature>
<reference evidence="10" key="1">
    <citation type="submission" date="2018-12" db="EMBL/GenBank/DDBJ databases">
        <title>Tengunoibacter tsumagoiensis gen. nov., sp. nov., Dictyobacter kobayashii sp. nov., D. alpinus sp. nov., and D. joshuensis sp. nov. and description of Dictyobacteraceae fam. nov. within the order Ktedonobacterales isolated from Tengu-no-mugimeshi.</title>
        <authorList>
            <person name="Wang C.M."/>
            <person name="Zheng Y."/>
            <person name="Sakai Y."/>
            <person name="Toyoda A."/>
            <person name="Minakuchi Y."/>
            <person name="Abe K."/>
            <person name="Yokota A."/>
            <person name="Yabe S."/>
        </authorList>
    </citation>
    <scope>NUCLEOTIDE SEQUENCE [LARGE SCALE GENOMIC DNA]</scope>
    <source>
        <strain evidence="10">S-27</strain>
    </source>
</reference>
<evidence type="ECO:0000256" key="7">
    <source>
        <dbReference type="SAM" id="Phobius"/>
    </source>
</evidence>